<dbReference type="EMBL" id="MVBK01000016">
    <property type="protein sequence ID" value="OOG27813.1"/>
    <property type="molecule type" value="Genomic_DNA"/>
</dbReference>
<dbReference type="InterPro" id="IPR036291">
    <property type="entry name" value="NAD(P)-bd_dom_sf"/>
</dbReference>
<dbReference type="Gene3D" id="3.40.50.720">
    <property type="entry name" value="NAD(P)-binding Rossmann-like Domain"/>
    <property type="match status" value="1"/>
</dbReference>
<dbReference type="AlphaFoldDB" id="A0A1V3NS72"/>
<protein>
    <submittedName>
        <fullName evidence="2">NAD-dependent dehydratase</fullName>
    </submittedName>
</protein>
<feature type="domain" description="NAD-dependent epimerase/dehydratase" evidence="1">
    <location>
        <begin position="3"/>
        <end position="229"/>
    </location>
</feature>
<dbReference type="Proteomes" id="UP000189462">
    <property type="component" value="Unassembled WGS sequence"/>
</dbReference>
<comment type="caution">
    <text evidence="2">The sequence shown here is derived from an EMBL/GenBank/DDBJ whole genome shotgun (WGS) entry which is preliminary data.</text>
</comment>
<dbReference type="SUPFAM" id="SSF51735">
    <property type="entry name" value="NAD(P)-binding Rossmann-fold domains"/>
    <property type="match status" value="1"/>
</dbReference>
<dbReference type="InterPro" id="IPR050177">
    <property type="entry name" value="Lipid_A_modif_metabolic_enz"/>
</dbReference>
<dbReference type="InterPro" id="IPR001509">
    <property type="entry name" value="Epimerase_deHydtase"/>
</dbReference>
<evidence type="ECO:0000313" key="2">
    <source>
        <dbReference type="EMBL" id="OOG27813.1"/>
    </source>
</evidence>
<sequence length="318" mass="35277">MKVVVTGAAGRLARVLLPRLLADPQISAVHGVDIRPLPFSDPRLVHVQADIRDPACAEQLEQADALIHMAFVLMGGGLGRTRHDREAVRRINVGGSRHVFTAAAQAGVPRLVFVSSAAVYGTWPDLPAPVPEDTLLRPLPGFAYGEDKAAVETWLETLETRHPHLHVIRLRPHAILGPHAHPVLERLVRQPLVPFLRKPLPLTQCVWEEDVADAIVMSLRSAARGAFNLATDPPMSLRDMIRSHRRFTVPVPLSWLAAAQRMAWWLTPEAGEPGWVRGLRHSLVLDTRRAREELGWTPRRDTLACIAPKDEGGRMKDE</sequence>
<evidence type="ECO:0000313" key="3">
    <source>
        <dbReference type="Proteomes" id="UP000189462"/>
    </source>
</evidence>
<name>A0A1V3NS72_9GAMM</name>
<gene>
    <name evidence="2" type="ORF">B1C78_02780</name>
</gene>
<evidence type="ECO:0000259" key="1">
    <source>
        <dbReference type="Pfam" id="PF01370"/>
    </source>
</evidence>
<dbReference type="STRING" id="108003.B1C78_02780"/>
<keyword evidence="3" id="KW-1185">Reference proteome</keyword>
<proteinExistence type="predicted"/>
<dbReference type="Pfam" id="PF01370">
    <property type="entry name" value="Epimerase"/>
    <property type="match status" value="1"/>
</dbReference>
<accession>A0A1V3NS72</accession>
<organism evidence="2 3">
    <name type="scientific">Thioalkalivibrio denitrificans</name>
    <dbReference type="NCBI Taxonomy" id="108003"/>
    <lineage>
        <taxon>Bacteria</taxon>
        <taxon>Pseudomonadati</taxon>
        <taxon>Pseudomonadota</taxon>
        <taxon>Gammaproteobacteria</taxon>
        <taxon>Chromatiales</taxon>
        <taxon>Ectothiorhodospiraceae</taxon>
        <taxon>Thioalkalivibrio</taxon>
    </lineage>
</organism>
<reference evidence="2 3" key="1">
    <citation type="submission" date="2017-02" db="EMBL/GenBank/DDBJ databases">
        <title>Genomic diversity within the haloalkaliphilic genus Thioalkalivibrio.</title>
        <authorList>
            <person name="Ahn A.-C."/>
            <person name="Meier-Kolthoff J."/>
            <person name="Overmars L."/>
            <person name="Richter M."/>
            <person name="Woyke T."/>
            <person name="Sorokin D.Y."/>
            <person name="Muyzer G."/>
        </authorList>
    </citation>
    <scope>NUCLEOTIDE SEQUENCE [LARGE SCALE GENOMIC DNA]</scope>
    <source>
        <strain evidence="2 3">ALJD</strain>
    </source>
</reference>
<dbReference type="OrthoDB" id="9801056at2"/>
<dbReference type="RefSeq" id="WP_077277612.1">
    <property type="nucleotide sequence ID" value="NZ_MVBK01000016.1"/>
</dbReference>
<dbReference type="PANTHER" id="PTHR43245">
    <property type="entry name" value="BIFUNCTIONAL POLYMYXIN RESISTANCE PROTEIN ARNA"/>
    <property type="match status" value="1"/>
</dbReference>